<dbReference type="InterPro" id="IPR039353">
    <property type="entry name" value="TF_Adf1"/>
</dbReference>
<dbReference type="Proteomes" id="UP001152799">
    <property type="component" value="Chromosome 8"/>
</dbReference>
<reference evidence="4" key="1">
    <citation type="submission" date="2022-01" db="EMBL/GenBank/DDBJ databases">
        <authorList>
            <person name="King R."/>
        </authorList>
    </citation>
    <scope>NUCLEOTIDE SEQUENCE</scope>
</reference>
<dbReference type="PANTHER" id="PTHR12243:SF60">
    <property type="entry name" value="SI:CH211-15D5.12-RELATED"/>
    <property type="match status" value="1"/>
</dbReference>
<feature type="region of interest" description="Disordered" evidence="1">
    <location>
        <begin position="133"/>
        <end position="153"/>
    </location>
</feature>
<dbReference type="GO" id="GO:0005667">
    <property type="term" value="C:transcription regulator complex"/>
    <property type="evidence" value="ECO:0007669"/>
    <property type="project" value="TreeGrafter"/>
</dbReference>
<dbReference type="AlphaFoldDB" id="A0A9N9N0Q0"/>
<protein>
    <recommendedName>
        <fullName evidence="6">MADF domain-containing protein</fullName>
    </recommendedName>
</protein>
<evidence type="ECO:0000313" key="5">
    <source>
        <dbReference type="Proteomes" id="UP001152799"/>
    </source>
</evidence>
<evidence type="ECO:0000259" key="2">
    <source>
        <dbReference type="PROSITE" id="PS50090"/>
    </source>
</evidence>
<evidence type="ECO:0008006" key="6">
    <source>
        <dbReference type="Google" id="ProtNLM"/>
    </source>
</evidence>
<dbReference type="GO" id="GO:0006357">
    <property type="term" value="P:regulation of transcription by RNA polymerase II"/>
    <property type="evidence" value="ECO:0007669"/>
    <property type="project" value="TreeGrafter"/>
</dbReference>
<dbReference type="InterPro" id="IPR006578">
    <property type="entry name" value="MADF-dom"/>
</dbReference>
<dbReference type="PROSITE" id="PS51029">
    <property type="entry name" value="MADF"/>
    <property type="match status" value="1"/>
</dbReference>
<dbReference type="PROSITE" id="PS50090">
    <property type="entry name" value="MYB_LIKE"/>
    <property type="match status" value="1"/>
</dbReference>
<organism evidence="4 5">
    <name type="scientific">Ceutorhynchus assimilis</name>
    <name type="common">cabbage seed weevil</name>
    <dbReference type="NCBI Taxonomy" id="467358"/>
    <lineage>
        <taxon>Eukaryota</taxon>
        <taxon>Metazoa</taxon>
        <taxon>Ecdysozoa</taxon>
        <taxon>Arthropoda</taxon>
        <taxon>Hexapoda</taxon>
        <taxon>Insecta</taxon>
        <taxon>Pterygota</taxon>
        <taxon>Neoptera</taxon>
        <taxon>Endopterygota</taxon>
        <taxon>Coleoptera</taxon>
        <taxon>Polyphaga</taxon>
        <taxon>Cucujiformia</taxon>
        <taxon>Curculionidae</taxon>
        <taxon>Ceutorhynchinae</taxon>
        <taxon>Ceutorhynchus</taxon>
    </lineage>
</organism>
<name>A0A9N9N0Q0_9CUCU</name>
<dbReference type="InterPro" id="IPR001005">
    <property type="entry name" value="SANT/Myb"/>
</dbReference>
<feature type="compositionally biased region" description="Polar residues" evidence="1">
    <location>
        <begin position="134"/>
        <end position="147"/>
    </location>
</feature>
<gene>
    <name evidence="4" type="ORF">CEUTPL_LOCUS12989</name>
</gene>
<dbReference type="Pfam" id="PF10545">
    <property type="entry name" value="MADF_DNA_bdg"/>
    <property type="match status" value="1"/>
</dbReference>
<evidence type="ECO:0000256" key="1">
    <source>
        <dbReference type="SAM" id="MobiDB-lite"/>
    </source>
</evidence>
<dbReference type="Gene3D" id="1.10.10.60">
    <property type="entry name" value="Homeodomain-like"/>
    <property type="match status" value="1"/>
</dbReference>
<feature type="domain" description="Myb-like" evidence="2">
    <location>
        <begin position="10"/>
        <end position="69"/>
    </location>
</feature>
<keyword evidence="5" id="KW-1185">Reference proteome</keyword>
<feature type="domain" description="MADF" evidence="3">
    <location>
        <begin position="18"/>
        <end position="103"/>
    </location>
</feature>
<accession>A0A9N9N0Q0</accession>
<proteinExistence type="predicted"/>
<dbReference type="SMART" id="SM00595">
    <property type="entry name" value="MADF"/>
    <property type="match status" value="1"/>
</dbReference>
<dbReference type="PANTHER" id="PTHR12243">
    <property type="entry name" value="MADF DOMAIN TRANSCRIPTION FACTOR"/>
    <property type="match status" value="1"/>
</dbReference>
<dbReference type="EMBL" id="OU892284">
    <property type="protein sequence ID" value="CAG9772583.1"/>
    <property type="molecule type" value="Genomic_DNA"/>
</dbReference>
<evidence type="ECO:0000313" key="4">
    <source>
        <dbReference type="EMBL" id="CAG9772583.1"/>
    </source>
</evidence>
<evidence type="ECO:0000259" key="3">
    <source>
        <dbReference type="PROSITE" id="PS51029"/>
    </source>
</evidence>
<sequence length="242" mass="28290">MSQKAKYLCRFTRELDEKLIELVSANEVLYDTGHKYYKDLNVRDDVWLAISSIVGRTVTDCKTRWRSLRDLYHRKKKDQRMGKKIRSPWEYMDSISFLEKFTTEKRALQDDPLEDQQDDENKIDIKLEFDADLPSTSTSENGTTSIEEPTPSKKQKLIKEEGHSFLHDNSAILHLLREIRDLAKTRENPIMTFFDSMAKTVVKFPPAQAAEVKLKVCQIVTEMECRILEETGNYPDNLETFE</sequence>
<dbReference type="OrthoDB" id="5803771at2759"/>
<dbReference type="GO" id="GO:0005634">
    <property type="term" value="C:nucleus"/>
    <property type="evidence" value="ECO:0007669"/>
    <property type="project" value="TreeGrafter"/>
</dbReference>